<dbReference type="GO" id="GO:0008654">
    <property type="term" value="P:phospholipid biosynthetic process"/>
    <property type="evidence" value="ECO:0007669"/>
    <property type="project" value="InterPro"/>
</dbReference>
<dbReference type="Gene3D" id="1.20.120.1760">
    <property type="match status" value="1"/>
</dbReference>
<dbReference type="GO" id="GO:0016020">
    <property type="term" value="C:membrane"/>
    <property type="evidence" value="ECO:0007669"/>
    <property type="project" value="InterPro"/>
</dbReference>
<keyword evidence="1" id="KW-0812">Transmembrane</keyword>
<dbReference type="AlphaFoldDB" id="A0A5M8P126"/>
<dbReference type="InterPro" id="IPR000462">
    <property type="entry name" value="CDP-OH_P_trans"/>
</dbReference>
<keyword evidence="1" id="KW-1133">Transmembrane helix</keyword>
<dbReference type="Proteomes" id="UP000324575">
    <property type="component" value="Unassembled WGS sequence"/>
</dbReference>
<dbReference type="EMBL" id="SNRX01000010">
    <property type="protein sequence ID" value="KAA6302098.1"/>
    <property type="molecule type" value="Genomic_DNA"/>
</dbReference>
<name>A0A5M8P126_9BACT</name>
<accession>A0A5M8P126</accession>
<dbReference type="Pfam" id="PF01066">
    <property type="entry name" value="CDP-OH_P_transf"/>
    <property type="match status" value="1"/>
</dbReference>
<protein>
    <recommendedName>
        <fullName evidence="4">CDP-alcohol phosphatidyltransferase</fullName>
    </recommendedName>
</protein>
<proteinExistence type="predicted"/>
<dbReference type="GO" id="GO:0016780">
    <property type="term" value="F:phosphotransferase activity, for other substituted phosphate groups"/>
    <property type="evidence" value="ECO:0007669"/>
    <property type="project" value="InterPro"/>
</dbReference>
<comment type="caution">
    <text evidence="2">The sequence shown here is derived from an EMBL/GenBank/DDBJ whole genome shotgun (WGS) entry which is preliminary data.</text>
</comment>
<feature type="transmembrane region" description="Helical" evidence="1">
    <location>
        <begin position="190"/>
        <end position="207"/>
    </location>
</feature>
<feature type="transmembrane region" description="Helical" evidence="1">
    <location>
        <begin position="42"/>
        <end position="63"/>
    </location>
</feature>
<keyword evidence="1" id="KW-0472">Membrane</keyword>
<feature type="transmembrane region" description="Helical" evidence="1">
    <location>
        <begin position="265"/>
        <end position="283"/>
    </location>
</feature>
<evidence type="ECO:0000256" key="1">
    <source>
        <dbReference type="SAM" id="Phobius"/>
    </source>
</evidence>
<sequence>METQKKEYEASLKSIETENVIDRVFYRPIGFRLALALKPTGITPNTITIISIFFGVAAGILFYPNDIGMNSMGILLLICANILDCVDGQLARLTGIKSAIGRILDGLAGDFWFISIYICLALRASLTYDTSLCFTLAVLAGLSNLLQSNITDYYKTLHLFFISKTKGAEFETIDQVKKKHSAMPYGLSKTFYFLYVWYTMLQVLATPKLQALLKQLHTQYGDDIPEEVRIRLRQKSKEIMSTIDFLTFNGRTIVLFIIILTGFVWAYFLYEIVVLNIVLYIVLRKHEKMCRNFFTLN</sequence>
<evidence type="ECO:0000313" key="2">
    <source>
        <dbReference type="EMBL" id="KAA6302098.1"/>
    </source>
</evidence>
<gene>
    <name evidence="2" type="ORF">EZS26_001699</name>
</gene>
<reference evidence="2 3" key="1">
    <citation type="submission" date="2019-03" db="EMBL/GenBank/DDBJ databases">
        <title>Single cell metagenomics reveals metabolic interactions within the superorganism composed of flagellate Streblomastix strix and complex community of Bacteroidetes bacteria on its surface.</title>
        <authorList>
            <person name="Treitli S.C."/>
            <person name="Kolisko M."/>
            <person name="Husnik F."/>
            <person name="Keeling P."/>
            <person name="Hampl V."/>
        </authorList>
    </citation>
    <scope>NUCLEOTIDE SEQUENCE [LARGE SCALE GENOMIC DNA]</scope>
    <source>
        <strain evidence="2">St1</strain>
    </source>
</reference>
<dbReference type="InterPro" id="IPR043130">
    <property type="entry name" value="CDP-OH_PTrfase_TM_dom"/>
</dbReference>
<organism evidence="2 3">
    <name type="scientific">Candidatus Ordinivivax streblomastigis</name>
    <dbReference type="NCBI Taxonomy" id="2540710"/>
    <lineage>
        <taxon>Bacteria</taxon>
        <taxon>Pseudomonadati</taxon>
        <taxon>Bacteroidota</taxon>
        <taxon>Bacteroidia</taxon>
        <taxon>Bacteroidales</taxon>
        <taxon>Candidatus Ordinivivax</taxon>
    </lineage>
</organism>
<evidence type="ECO:0000313" key="3">
    <source>
        <dbReference type="Proteomes" id="UP000324575"/>
    </source>
</evidence>
<evidence type="ECO:0008006" key="4">
    <source>
        <dbReference type="Google" id="ProtNLM"/>
    </source>
</evidence>